<dbReference type="Proteomes" id="UP000294844">
    <property type="component" value="Unassembled WGS sequence"/>
</dbReference>
<protein>
    <submittedName>
        <fullName evidence="2">Uncharacterized protein</fullName>
    </submittedName>
</protein>
<evidence type="ECO:0000313" key="3">
    <source>
        <dbReference type="EMBL" id="TEA05146.1"/>
    </source>
</evidence>
<evidence type="ECO:0000313" key="5">
    <source>
        <dbReference type="Proteomes" id="UP000295685"/>
    </source>
</evidence>
<evidence type="ECO:0000313" key="4">
    <source>
        <dbReference type="Proteomes" id="UP000294844"/>
    </source>
</evidence>
<feature type="region of interest" description="Disordered" evidence="1">
    <location>
        <begin position="1"/>
        <end position="36"/>
    </location>
</feature>
<evidence type="ECO:0000313" key="2">
    <source>
        <dbReference type="EMBL" id="TDZ96049.1"/>
    </source>
</evidence>
<evidence type="ECO:0000256" key="1">
    <source>
        <dbReference type="SAM" id="MobiDB-lite"/>
    </source>
</evidence>
<dbReference type="Proteomes" id="UP000295685">
    <property type="component" value="Unassembled WGS sequence"/>
</dbReference>
<gene>
    <name evidence="3" type="ORF">CCUG60883_02446</name>
    <name evidence="2" type="ORF">CCUG60885_02187</name>
</gene>
<reference evidence="4 5" key="1">
    <citation type="journal article" date="2019" name="Sci. Rep.">
        <title>Extended insight into the Mycobacterium chelonae-abscessus complex through whole genome sequencing of Mycobacterium salmoniphilum outbreak and Mycobacterium salmoniphilum-like strains.</title>
        <authorList>
            <person name="Behra P.R.K."/>
            <person name="Das S."/>
            <person name="Pettersson B.M.F."/>
            <person name="Shirreff L."/>
            <person name="DuCote T."/>
            <person name="Jacobsson K.G."/>
            <person name="Ennis D.G."/>
            <person name="Kirsebom L.A."/>
        </authorList>
    </citation>
    <scope>NUCLEOTIDE SEQUENCE [LARGE SCALE GENOMIC DNA]</scope>
    <source>
        <strain evidence="3 4">CCUG 60883</strain>
        <strain evidence="2 5">CCUG 60885</strain>
    </source>
</reference>
<name>A0A4R8SGV7_9MYCO</name>
<organism evidence="2 5">
    <name type="scientific">Mycobacteroides salmoniphilum</name>
    <dbReference type="NCBI Taxonomy" id="404941"/>
    <lineage>
        <taxon>Bacteria</taxon>
        <taxon>Bacillati</taxon>
        <taxon>Actinomycetota</taxon>
        <taxon>Actinomycetes</taxon>
        <taxon>Mycobacteriales</taxon>
        <taxon>Mycobacteriaceae</taxon>
        <taxon>Mycobacteroides</taxon>
    </lineage>
</organism>
<accession>A0A4R8SGV7</accession>
<sequence>MMSGKTERIDYSRLSTAPPAEGAPLGTTKGGTIDVL</sequence>
<proteinExistence type="predicted"/>
<feature type="compositionally biased region" description="Basic and acidic residues" evidence="1">
    <location>
        <begin position="1"/>
        <end position="11"/>
    </location>
</feature>
<dbReference type="EMBL" id="PECK01000003">
    <property type="protein sequence ID" value="TDZ96049.1"/>
    <property type="molecule type" value="Genomic_DNA"/>
</dbReference>
<keyword evidence="4" id="KW-1185">Reference proteome</keyword>
<comment type="caution">
    <text evidence="2">The sequence shown here is derived from an EMBL/GenBank/DDBJ whole genome shotgun (WGS) entry which is preliminary data.</text>
</comment>
<dbReference type="EMBL" id="PECM01000008">
    <property type="protein sequence ID" value="TEA05146.1"/>
    <property type="molecule type" value="Genomic_DNA"/>
</dbReference>
<dbReference type="AlphaFoldDB" id="A0A4R8SGV7"/>